<evidence type="ECO:0000313" key="4">
    <source>
        <dbReference type="WBParaSite" id="SCUD_0002327701-mRNA-1"/>
    </source>
</evidence>
<dbReference type="AlphaFoldDB" id="A0A183L7F4"/>
<proteinExistence type="predicted"/>
<dbReference type="Proteomes" id="UP000279833">
    <property type="component" value="Unassembled WGS sequence"/>
</dbReference>
<organism evidence="4">
    <name type="scientific">Schistosoma curassoni</name>
    <dbReference type="NCBI Taxonomy" id="6186"/>
    <lineage>
        <taxon>Eukaryota</taxon>
        <taxon>Metazoa</taxon>
        <taxon>Spiralia</taxon>
        <taxon>Lophotrochozoa</taxon>
        <taxon>Platyhelminthes</taxon>
        <taxon>Trematoda</taxon>
        <taxon>Digenea</taxon>
        <taxon>Strigeidida</taxon>
        <taxon>Schistosomatoidea</taxon>
        <taxon>Schistosomatidae</taxon>
        <taxon>Schistosoma</taxon>
    </lineage>
</organism>
<feature type="compositionally biased region" description="Polar residues" evidence="1">
    <location>
        <begin position="80"/>
        <end position="95"/>
    </location>
</feature>
<reference evidence="2 3" key="2">
    <citation type="submission" date="2018-11" db="EMBL/GenBank/DDBJ databases">
        <authorList>
            <consortium name="Pathogen Informatics"/>
        </authorList>
    </citation>
    <scope>NUCLEOTIDE SEQUENCE [LARGE SCALE GENOMIC DNA]</scope>
    <source>
        <strain evidence="2">Dakar</strain>
        <strain evidence="3">Dakar, Senegal</strain>
    </source>
</reference>
<feature type="compositionally biased region" description="Polar residues" evidence="1">
    <location>
        <begin position="26"/>
        <end position="42"/>
    </location>
</feature>
<reference evidence="4" key="1">
    <citation type="submission" date="2016-06" db="UniProtKB">
        <authorList>
            <consortium name="WormBaseParasite"/>
        </authorList>
    </citation>
    <scope>IDENTIFICATION</scope>
</reference>
<accession>A0A183L7F4</accession>
<feature type="compositionally biased region" description="Basic and acidic residues" evidence="1">
    <location>
        <begin position="60"/>
        <end position="74"/>
    </location>
</feature>
<name>A0A183L7F4_9TREM</name>
<feature type="region of interest" description="Disordered" evidence="1">
    <location>
        <begin position="22"/>
        <end position="95"/>
    </location>
</feature>
<dbReference type="STRING" id="6186.A0A183L7F4"/>
<gene>
    <name evidence="2" type="ORF">SCUD_LOCUS23274</name>
</gene>
<dbReference type="WBParaSite" id="SCUD_0002327701-mRNA-1">
    <property type="protein sequence ID" value="SCUD_0002327701-mRNA-1"/>
    <property type="gene ID" value="SCUD_0002327701"/>
</dbReference>
<keyword evidence="3" id="KW-1185">Reference proteome</keyword>
<sequence length="95" mass="10603">DRLFQALNSRINTFTSRLNAKPTYLHETNSASNSPGDFSSIHSRTHGHLEEGDDSPSISKVDEENLRPYMKLEIDEPPTDANSQSMGFTPPDNLN</sequence>
<evidence type="ECO:0000256" key="1">
    <source>
        <dbReference type="SAM" id="MobiDB-lite"/>
    </source>
</evidence>
<evidence type="ECO:0000313" key="3">
    <source>
        <dbReference type="Proteomes" id="UP000279833"/>
    </source>
</evidence>
<evidence type="ECO:0000313" key="2">
    <source>
        <dbReference type="EMBL" id="VDP82214.1"/>
    </source>
</evidence>
<dbReference type="EMBL" id="UZAK01053309">
    <property type="protein sequence ID" value="VDP82214.1"/>
    <property type="molecule type" value="Genomic_DNA"/>
</dbReference>
<protein>
    <submittedName>
        <fullName evidence="4">RNASEK-C17orf49 readthrough (Non-protein coding)</fullName>
    </submittedName>
</protein>